<feature type="compositionally biased region" description="Low complexity" evidence="1">
    <location>
        <begin position="36"/>
        <end position="49"/>
    </location>
</feature>
<dbReference type="PANTHER" id="PTHR42090:SF1">
    <property type="match status" value="1"/>
</dbReference>
<evidence type="ECO:0000313" key="3">
    <source>
        <dbReference type="Proteomes" id="UP000664521"/>
    </source>
</evidence>
<dbReference type="OrthoDB" id="4220319at2759"/>
<feature type="region of interest" description="Disordered" evidence="1">
    <location>
        <begin position="130"/>
        <end position="181"/>
    </location>
</feature>
<evidence type="ECO:0000313" key="2">
    <source>
        <dbReference type="EMBL" id="CAF9907377.1"/>
    </source>
</evidence>
<name>A0A8H3EKA9_9LECA</name>
<dbReference type="Proteomes" id="UP000664521">
    <property type="component" value="Unassembled WGS sequence"/>
</dbReference>
<protein>
    <submittedName>
        <fullName evidence="2">Uncharacterized protein</fullName>
    </submittedName>
</protein>
<feature type="compositionally biased region" description="Basic and acidic residues" evidence="1">
    <location>
        <begin position="53"/>
        <end position="63"/>
    </location>
</feature>
<keyword evidence="3" id="KW-1185">Reference proteome</keyword>
<reference evidence="2" key="1">
    <citation type="submission" date="2021-03" db="EMBL/GenBank/DDBJ databases">
        <authorList>
            <person name="Tagirdzhanova G."/>
        </authorList>
    </citation>
    <scope>NUCLEOTIDE SEQUENCE</scope>
</reference>
<accession>A0A8H3EKA9</accession>
<feature type="compositionally biased region" description="Polar residues" evidence="1">
    <location>
        <begin position="64"/>
        <end position="73"/>
    </location>
</feature>
<sequence>MTTLFARSLSRNLARWRQLPGCESTHSWKRQSRIQASPSSRRNISSSAPFAYPRKDSQDKDSINTEATEYSKSATDDESARQGDAAFDPNITDPQEQLGKAGEGQGVSIQAFLHHLLLQFHEAMNGDMMEEDKTNPLDVSPANPEVSKQRPPQEGGAQNSGDSSRPRSSGGSSPNKGSKVA</sequence>
<comment type="caution">
    <text evidence="2">The sequence shown here is derived from an EMBL/GenBank/DDBJ whole genome shotgun (WGS) entry which is preliminary data.</text>
</comment>
<dbReference type="PANTHER" id="PTHR42090">
    <property type="match status" value="1"/>
</dbReference>
<evidence type="ECO:0000256" key="1">
    <source>
        <dbReference type="SAM" id="MobiDB-lite"/>
    </source>
</evidence>
<dbReference type="EMBL" id="CAJPDS010000005">
    <property type="protein sequence ID" value="CAF9907377.1"/>
    <property type="molecule type" value="Genomic_DNA"/>
</dbReference>
<proteinExistence type="predicted"/>
<gene>
    <name evidence="2" type="ORF">HETSPECPRED_007113</name>
</gene>
<dbReference type="AlphaFoldDB" id="A0A8H3EKA9"/>
<feature type="compositionally biased region" description="Low complexity" evidence="1">
    <location>
        <begin position="159"/>
        <end position="181"/>
    </location>
</feature>
<organism evidence="2 3">
    <name type="scientific">Heterodermia speciosa</name>
    <dbReference type="NCBI Taxonomy" id="116794"/>
    <lineage>
        <taxon>Eukaryota</taxon>
        <taxon>Fungi</taxon>
        <taxon>Dikarya</taxon>
        <taxon>Ascomycota</taxon>
        <taxon>Pezizomycotina</taxon>
        <taxon>Lecanoromycetes</taxon>
        <taxon>OSLEUM clade</taxon>
        <taxon>Lecanoromycetidae</taxon>
        <taxon>Caliciales</taxon>
        <taxon>Physciaceae</taxon>
        <taxon>Heterodermia</taxon>
    </lineage>
</organism>
<feature type="region of interest" description="Disordered" evidence="1">
    <location>
        <begin position="21"/>
        <end position="101"/>
    </location>
</feature>